<reference evidence="7" key="2">
    <citation type="submission" date="2013-07" db="EMBL/GenBank/DDBJ databases">
        <authorList>
            <person name="Morais-Silva F.O."/>
            <person name="Rezende A.M."/>
            <person name="Pimentel C."/>
            <person name="Resende D.M."/>
            <person name="Santos C.I."/>
            <person name="Clemente C."/>
            <person name="de Oliveira L.M."/>
            <person name="da Silva S.M."/>
            <person name="Costa D.A."/>
            <person name="Varela-Raposo A."/>
            <person name="Horacio E.C.A."/>
            <person name="Matos M."/>
            <person name="Flores O."/>
            <person name="Ruiz J.C."/>
            <person name="Rodrigues-Pousada C."/>
        </authorList>
    </citation>
    <scope>NUCLEOTIDE SEQUENCE [LARGE SCALE GENOMIC DNA]</scope>
    <source>
        <strain evidence="7">ATCC 19364 / DSM 1382 / NCIMB 9332 / VKM B-1759</strain>
    </source>
</reference>
<feature type="chain" id="PRO_5004588331" evidence="4">
    <location>
        <begin position="17"/>
        <end position="365"/>
    </location>
</feature>
<dbReference type="InterPro" id="IPR050226">
    <property type="entry name" value="NagZ_Beta-hexosaminidase"/>
</dbReference>
<dbReference type="EMBL" id="CP006585">
    <property type="protein sequence ID" value="AGW14813.1"/>
    <property type="molecule type" value="Genomic_DNA"/>
</dbReference>
<dbReference type="GO" id="GO:0005975">
    <property type="term" value="P:carbohydrate metabolic process"/>
    <property type="evidence" value="ECO:0007669"/>
    <property type="project" value="InterPro"/>
</dbReference>
<evidence type="ECO:0000256" key="4">
    <source>
        <dbReference type="SAM" id="SignalP"/>
    </source>
</evidence>
<dbReference type="InterPro" id="IPR001764">
    <property type="entry name" value="Glyco_hydro_3_N"/>
</dbReference>
<dbReference type="Gene3D" id="3.20.20.300">
    <property type="entry name" value="Glycoside hydrolase, family 3, N-terminal domain"/>
    <property type="match status" value="1"/>
</dbReference>
<feature type="domain" description="Glycoside hydrolase family 3 N-terminal" evidence="5">
    <location>
        <begin position="21"/>
        <end position="359"/>
    </location>
</feature>
<name>T2GEU1_MEGG1</name>
<keyword evidence="7" id="KW-1185">Reference proteome</keyword>
<dbReference type="PANTHER" id="PTHR30480:SF16">
    <property type="entry name" value="GLYCOSIDE HYDROLASE FAMILY 3 DOMAIN PROTEIN"/>
    <property type="match status" value="1"/>
</dbReference>
<dbReference type="GO" id="GO:0009254">
    <property type="term" value="P:peptidoglycan turnover"/>
    <property type="evidence" value="ECO:0007669"/>
    <property type="project" value="TreeGrafter"/>
</dbReference>
<evidence type="ECO:0000256" key="1">
    <source>
        <dbReference type="ARBA" id="ARBA00005336"/>
    </source>
</evidence>
<proteinExistence type="inferred from homology"/>
<dbReference type="GO" id="GO:0004553">
    <property type="term" value="F:hydrolase activity, hydrolyzing O-glycosyl compounds"/>
    <property type="evidence" value="ECO:0007669"/>
    <property type="project" value="InterPro"/>
</dbReference>
<dbReference type="SUPFAM" id="SSF51445">
    <property type="entry name" value="(Trans)glycosidases"/>
    <property type="match status" value="1"/>
</dbReference>
<evidence type="ECO:0000256" key="3">
    <source>
        <dbReference type="ARBA" id="ARBA00023295"/>
    </source>
</evidence>
<keyword evidence="2" id="KW-0378">Hydrolase</keyword>
<evidence type="ECO:0000313" key="7">
    <source>
        <dbReference type="Proteomes" id="UP000016587"/>
    </source>
</evidence>
<evidence type="ECO:0000313" key="6">
    <source>
        <dbReference type="EMBL" id="AGW14813.1"/>
    </source>
</evidence>
<evidence type="ECO:0000256" key="2">
    <source>
        <dbReference type="ARBA" id="ARBA00022801"/>
    </source>
</evidence>
<dbReference type="eggNOG" id="COG1472">
    <property type="taxonomic scope" value="Bacteria"/>
</dbReference>
<dbReference type="NCBIfam" id="NF003740">
    <property type="entry name" value="PRK05337.1"/>
    <property type="match status" value="1"/>
</dbReference>
<dbReference type="Proteomes" id="UP000016587">
    <property type="component" value="Chromosome"/>
</dbReference>
<dbReference type="HOGENOM" id="CLU_008392_0_3_7"/>
<sequence>MLAALALMSPISGAVAAPAPTLAEMAGQMLMVGFRGQTLAAAPDTVRALRAGQLGGVILFDFDVAAKTPGRNIVSPAQLAALTREIAAAAPTPPFIAVDQEGGRVMRLKAKSGFPDWPSAADMGAQGASPANRATVQATGRRMGTLLREQGLTLNFAPVLDVNVNPENPVIGKIGRSFSSDAEVVEALGTAFMQGLSQGGVLPCVKHFPGHGSSREDSHLGLPDVTTTWTARELSPFQAAIAAGCPMVMTAHLFNAHWDPTLPATLSPRVLQGMLRRELGFRGVIVSDDMQMAAITGHYGMQEAVRLAVLAGVDMLIFGNNLQHDPAIAAKAHAMLMELVARGEIPAARIQESYTRIMALKRSIR</sequence>
<comment type="similarity">
    <text evidence="1">Belongs to the glycosyl hydrolase 3 family.</text>
</comment>
<feature type="signal peptide" evidence="4">
    <location>
        <begin position="1"/>
        <end position="16"/>
    </location>
</feature>
<gene>
    <name evidence="6" type="ORF">DGI_3098</name>
</gene>
<dbReference type="PATRIC" id="fig|1121448.10.peg.3058"/>
<protein>
    <submittedName>
        <fullName evidence="6">Putative Beta-N-acetylhexosaminidase</fullName>
    </submittedName>
</protein>
<dbReference type="PANTHER" id="PTHR30480">
    <property type="entry name" value="BETA-HEXOSAMINIDASE-RELATED"/>
    <property type="match status" value="1"/>
</dbReference>
<dbReference type="STRING" id="1121448.DGI_3098"/>
<dbReference type="AlphaFoldDB" id="T2GEU1"/>
<evidence type="ECO:0000259" key="5">
    <source>
        <dbReference type="Pfam" id="PF00933"/>
    </source>
</evidence>
<keyword evidence="4" id="KW-0732">Signal</keyword>
<reference evidence="6 7" key="1">
    <citation type="journal article" date="2013" name="J. Bacteriol.">
        <title>Roles of HynAB and Ech, the only two hydrogenases found in the model sulfate reducer Desulfovibrio gigas.</title>
        <authorList>
            <person name="Morais-Silva F.O."/>
            <person name="Santos C.I."/>
            <person name="Rodrigues R."/>
            <person name="Pereira I.A."/>
            <person name="Rodrigues-Pousada C."/>
        </authorList>
    </citation>
    <scope>NUCLEOTIDE SEQUENCE [LARGE SCALE GENOMIC DNA]</scope>
    <source>
        <strain evidence="7">ATCC 19364 / DSM 1382 / NCIMB 9332 / VKM B-1759</strain>
    </source>
</reference>
<keyword evidence="3" id="KW-0326">Glycosidase</keyword>
<dbReference type="Pfam" id="PF00933">
    <property type="entry name" value="Glyco_hydro_3"/>
    <property type="match status" value="1"/>
</dbReference>
<dbReference type="InterPro" id="IPR017853">
    <property type="entry name" value="GH"/>
</dbReference>
<dbReference type="KEGG" id="dgg:DGI_3098"/>
<organism evidence="6 7">
    <name type="scientific">Megalodesulfovibrio gigas (strain ATCC 19364 / DSM 1382 / NCIMB 9332 / VKM B-1759)</name>
    <name type="common">Desulfovibrio gigas</name>
    <dbReference type="NCBI Taxonomy" id="1121448"/>
    <lineage>
        <taxon>Bacteria</taxon>
        <taxon>Pseudomonadati</taxon>
        <taxon>Thermodesulfobacteriota</taxon>
        <taxon>Desulfovibrionia</taxon>
        <taxon>Desulfovibrionales</taxon>
        <taxon>Desulfovibrionaceae</taxon>
        <taxon>Megalodesulfovibrio</taxon>
    </lineage>
</organism>
<dbReference type="InterPro" id="IPR036962">
    <property type="entry name" value="Glyco_hydro_3_N_sf"/>
</dbReference>
<accession>T2GEU1</accession>